<dbReference type="InterPro" id="IPR045130">
    <property type="entry name" value="OFUT2-like"/>
</dbReference>
<organism evidence="10 11">
    <name type="scientific">Plasmodium vinckei brucechwatti</name>
    <dbReference type="NCBI Taxonomy" id="119398"/>
    <lineage>
        <taxon>Eukaryota</taxon>
        <taxon>Sar</taxon>
        <taxon>Alveolata</taxon>
        <taxon>Apicomplexa</taxon>
        <taxon>Aconoidasida</taxon>
        <taxon>Haemosporida</taxon>
        <taxon>Plasmodiidae</taxon>
        <taxon>Plasmodium</taxon>
        <taxon>Plasmodium (Vinckeia)</taxon>
    </lineage>
</organism>
<proteinExistence type="inferred from homology"/>
<dbReference type="GO" id="GO:0005783">
    <property type="term" value="C:endoplasmic reticulum"/>
    <property type="evidence" value="ECO:0007669"/>
    <property type="project" value="UniProtKB-SubCell"/>
</dbReference>
<dbReference type="CDD" id="cd11298">
    <property type="entry name" value="O-FucT-2"/>
    <property type="match status" value="1"/>
</dbReference>
<keyword evidence="6" id="KW-0119">Carbohydrate metabolism</keyword>
<protein>
    <recommendedName>
        <fullName evidence="8">GDP-fucose protein O-fucosyltransferase 2</fullName>
    </recommendedName>
</protein>
<accession>A0A6V7S6A0</accession>
<sequence>MKNIYNLILLCLCSLTIVLTDVYTKTSSLICNKNDIYLSDHFYFLKKKKYLLYDVNIGEGFNVWLMKNKRQFKDTINYILQKEVLYRMSLVIYQLNKNDKEYIYYLVLPPWCYLSHWANKRHDNLQWDIFLNMNIIKNVIPIIEFNDYKKLYGDVTDFIISFKYLLNSQASKIKYYHALPFDKCYIEDYKFKTVCKNCDYKYSVTYSGNCTNIKGKNVICYEDYIVTSYLVNSVVHKLFYMHNINSILIKNSSVVLVPFPNELFENNIEDILLFNERLIYNGNNYIKEILKSNNYISCHLRYNDFKKITSYDVPSVQLAILKLLYIMFMNSKEKIFISTDEKKSVQYIINKHFKQFKHFFYFYENKDNYHEGQVAIIEQWICANSSIFVGNIFSRFTMHIMWERYLITKGNENQNLDLCGYSINNNEKLKNRYKKIQHIYDHSAIEKLSNIYNTYSETDKKYIITLCFGFPSHLPDNLSIYRKKYIPFAE</sequence>
<gene>
    <name evidence="10" type="ORF">PVBDA_1001260</name>
</gene>
<evidence type="ECO:0000313" key="11">
    <source>
        <dbReference type="Proteomes" id="UP000515550"/>
    </source>
</evidence>
<keyword evidence="4" id="KW-0256">Endoplasmic reticulum</keyword>
<evidence type="ECO:0000313" key="10">
    <source>
        <dbReference type="EMBL" id="CAD2093175.1"/>
    </source>
</evidence>
<keyword evidence="10" id="KW-0328">Glycosyltransferase</keyword>
<dbReference type="Gene3D" id="3.40.50.11340">
    <property type="match status" value="1"/>
</dbReference>
<reference evidence="10 11" key="1">
    <citation type="submission" date="2020-08" db="EMBL/GenBank/DDBJ databases">
        <authorList>
            <person name="Ramaprasad A."/>
        </authorList>
    </citation>
    <scope>NUCLEOTIDE SEQUENCE [LARGE SCALE GENOMIC DNA]</scope>
</reference>
<evidence type="ECO:0000256" key="8">
    <source>
        <dbReference type="ARBA" id="ARBA00026232"/>
    </source>
</evidence>
<evidence type="ECO:0000256" key="2">
    <source>
        <dbReference type="ARBA" id="ARBA00004922"/>
    </source>
</evidence>
<dbReference type="InterPro" id="IPR019378">
    <property type="entry name" value="GDP-Fuc_O-FucTrfase"/>
</dbReference>
<feature type="chain" id="PRO_5028348157" description="GDP-fucose protein O-fucosyltransferase 2" evidence="9">
    <location>
        <begin position="21"/>
        <end position="490"/>
    </location>
</feature>
<evidence type="ECO:0000256" key="4">
    <source>
        <dbReference type="ARBA" id="ARBA00022824"/>
    </source>
</evidence>
<comment type="pathway">
    <text evidence="2">Protein modification; protein glycosylation.</text>
</comment>
<dbReference type="Gene3D" id="3.40.50.11350">
    <property type="match status" value="1"/>
</dbReference>
<feature type="signal peptide" evidence="9">
    <location>
        <begin position="1"/>
        <end position="20"/>
    </location>
</feature>
<evidence type="ECO:0000256" key="9">
    <source>
        <dbReference type="SAM" id="SignalP"/>
    </source>
</evidence>
<evidence type="ECO:0000256" key="5">
    <source>
        <dbReference type="ARBA" id="ARBA00023253"/>
    </source>
</evidence>
<dbReference type="PANTHER" id="PTHR13398">
    <property type="entry name" value="GDP-FUCOSE PROTEIN O-FUCOSYLTRANSFERASE 2"/>
    <property type="match status" value="1"/>
</dbReference>
<comment type="similarity">
    <text evidence="7">Belongs to the glycosyltransferase 68 family.</text>
</comment>
<dbReference type="AlphaFoldDB" id="A0A6V7S6A0"/>
<evidence type="ECO:0000256" key="1">
    <source>
        <dbReference type="ARBA" id="ARBA00004240"/>
    </source>
</evidence>
<dbReference type="PANTHER" id="PTHR13398:SF0">
    <property type="entry name" value="GDP-FUCOSE PROTEIN O-FUCOSYLTRANSFERASE 2"/>
    <property type="match status" value="1"/>
</dbReference>
<evidence type="ECO:0000256" key="7">
    <source>
        <dbReference type="ARBA" id="ARBA00025803"/>
    </source>
</evidence>
<dbReference type="GO" id="GO:0006004">
    <property type="term" value="P:fucose metabolic process"/>
    <property type="evidence" value="ECO:0007669"/>
    <property type="project" value="UniProtKB-KW"/>
</dbReference>
<dbReference type="GO" id="GO:0046922">
    <property type="term" value="F:peptide-O-fucosyltransferase activity"/>
    <property type="evidence" value="ECO:0007669"/>
    <property type="project" value="InterPro"/>
</dbReference>
<dbReference type="VEuPathDB" id="PlasmoDB:PVBDA_1001260"/>
<keyword evidence="9" id="KW-0732">Signal</keyword>
<name>A0A6V7S6A0_PLAVN</name>
<dbReference type="EMBL" id="LR865388">
    <property type="protein sequence ID" value="CAD2093175.1"/>
    <property type="molecule type" value="Genomic_DNA"/>
</dbReference>
<dbReference type="Pfam" id="PF10250">
    <property type="entry name" value="O-FucT"/>
    <property type="match status" value="1"/>
</dbReference>
<dbReference type="Proteomes" id="UP000515550">
    <property type="component" value="Chromosome PVBDA_10"/>
</dbReference>
<keyword evidence="3 10" id="KW-0808">Transferase</keyword>
<evidence type="ECO:0000256" key="6">
    <source>
        <dbReference type="ARBA" id="ARBA00023277"/>
    </source>
</evidence>
<evidence type="ECO:0000256" key="3">
    <source>
        <dbReference type="ARBA" id="ARBA00022679"/>
    </source>
</evidence>
<comment type="subcellular location">
    <subcellularLocation>
        <location evidence="1">Endoplasmic reticulum</location>
    </subcellularLocation>
</comment>
<keyword evidence="5" id="KW-0294">Fucose metabolism</keyword>